<keyword evidence="2" id="KW-1185">Reference proteome</keyword>
<reference evidence="1" key="1">
    <citation type="submission" date="2006-04" db="EMBL/GenBank/DDBJ databases">
        <authorList>
            <person name="Seshadri R."/>
            <person name="Federici B.A."/>
        </authorList>
    </citation>
    <scope>NUCLEOTIDE SEQUENCE [LARGE SCALE GENOMIC DNA]</scope>
</reference>
<name>A8PLI5_9COXI</name>
<dbReference type="AlphaFoldDB" id="A8PLI5"/>
<evidence type="ECO:0000313" key="2">
    <source>
        <dbReference type="Proteomes" id="UP000054075"/>
    </source>
</evidence>
<evidence type="ECO:0000313" key="1">
    <source>
        <dbReference type="EMBL" id="EDP46903.1"/>
    </source>
</evidence>
<dbReference type="Proteomes" id="UP000054075">
    <property type="component" value="Unassembled WGS sequence"/>
</dbReference>
<organism evidence="1 2">
    <name type="scientific">Rickettsiella grylli</name>
    <dbReference type="NCBI Taxonomy" id="59196"/>
    <lineage>
        <taxon>Bacteria</taxon>
        <taxon>Pseudomonadati</taxon>
        <taxon>Pseudomonadota</taxon>
        <taxon>Gammaproteobacteria</taxon>
        <taxon>Legionellales</taxon>
        <taxon>Coxiellaceae</taxon>
        <taxon>Rickettsiella</taxon>
    </lineage>
</organism>
<reference evidence="1" key="2">
    <citation type="submission" date="2007-10" db="EMBL/GenBank/DDBJ databases">
        <authorList>
            <person name="Myers G.S."/>
        </authorList>
    </citation>
    <scope>NUCLEOTIDE SEQUENCE [LARGE SCALE GENOMIC DNA]</scope>
</reference>
<proteinExistence type="predicted"/>
<accession>A8PLI5</accession>
<dbReference type="RefSeq" id="WP_006035867.1">
    <property type="nucleotide sequence ID" value="NZ_AAQJ02000001.1"/>
</dbReference>
<comment type="caution">
    <text evidence="1">The sequence shown here is derived from an EMBL/GenBank/DDBJ whole genome shotgun (WGS) entry which is preliminary data.</text>
</comment>
<protein>
    <submittedName>
        <fullName evidence="1">Uncharacterized protein</fullName>
    </submittedName>
</protein>
<dbReference type="EMBL" id="AAQJ02000001">
    <property type="protein sequence ID" value="EDP46903.1"/>
    <property type="molecule type" value="Genomic_DNA"/>
</dbReference>
<dbReference type="OrthoDB" id="9984248at2"/>
<gene>
    <name evidence="1" type="ORF">RICGR_0438</name>
</gene>
<dbReference type="STRING" id="59196.RICGR_0438"/>
<sequence>MAIVPSQTELDAAFETARQLKEKIEMHAYSRKCTHVQKIETQKKITAFIVSNRKIINRCIENKNTTSDILLAQVMKQFYEIKKLIGPEPRQQTGIFFRKQPHQSITSIKELKIRLKRIDEIFNMLSQETLQPTTSRAMRT</sequence>